<name>A0A0F7JW08_9SPHN</name>
<dbReference type="AlphaFoldDB" id="A0A0F7JW08"/>
<geneLocation type="plasmid" evidence="2 3">
    <name>pNXO2</name>
</geneLocation>
<keyword evidence="2" id="KW-0614">Plasmid</keyword>
<reference evidence="2 3" key="1">
    <citation type="submission" date="2015-05" db="EMBL/GenBank/DDBJ databases">
        <title>Plasmid of Sphingomonas sanxanigenens NX02.</title>
        <authorList>
            <person name="Huang H."/>
            <person name="Ma T."/>
        </authorList>
    </citation>
    <scope>NUCLEOTIDE SEQUENCE [LARGE SCALE GENOMIC DNA]</scope>
    <source>
        <strain evidence="2 3">NX02</strain>
        <plasmid evidence="3">Plasmid pNXO2</plasmid>
    </source>
</reference>
<protein>
    <submittedName>
        <fullName evidence="2">Transmembrane anchor protein</fullName>
    </submittedName>
</protein>
<evidence type="ECO:0000256" key="1">
    <source>
        <dbReference type="SAM" id="Phobius"/>
    </source>
</evidence>
<dbReference type="Proteomes" id="UP000018851">
    <property type="component" value="Plasmid pNXO2"/>
</dbReference>
<keyword evidence="3" id="KW-1185">Reference proteome</keyword>
<dbReference type="EMBL" id="CP011450">
    <property type="protein sequence ID" value="AKH18838.1"/>
    <property type="molecule type" value="Genomic_DNA"/>
</dbReference>
<proteinExistence type="predicted"/>
<dbReference type="OrthoDB" id="952847at2"/>
<evidence type="ECO:0000313" key="3">
    <source>
        <dbReference type="Proteomes" id="UP000018851"/>
    </source>
</evidence>
<keyword evidence="1" id="KW-0472">Membrane</keyword>
<gene>
    <name evidence="2" type="ORF">NX02_p0985</name>
</gene>
<sequence length="217" mass="22547">MFNAQRPNLDDLPTNRQLIRATLVAAISASALLVAVILPSEYGVDPTGAGRALGLTQMGEIKVQLAEETAQNAAADAVAAQAPALAKVEQAAGGSVQPVAAPPKVPLASEADGRTDTTRLTLAPGEGAEVKFKASKGARVVFNWSVEGGHVNYDTHADAPGISYHGYGKGQASTGEQGDLVAAFDGSHGWFWRNRSGAPVTIMLRTEGAYSEIKRVV</sequence>
<dbReference type="KEGG" id="ssan:NX02_p0985"/>
<evidence type="ECO:0000313" key="2">
    <source>
        <dbReference type="EMBL" id="AKH18838.1"/>
    </source>
</evidence>
<organism evidence="2 3">
    <name type="scientific">Sphingomonas sanxanigenens DSM 19645 = NX02</name>
    <dbReference type="NCBI Taxonomy" id="1123269"/>
    <lineage>
        <taxon>Bacteria</taxon>
        <taxon>Pseudomonadati</taxon>
        <taxon>Pseudomonadota</taxon>
        <taxon>Alphaproteobacteria</taxon>
        <taxon>Sphingomonadales</taxon>
        <taxon>Sphingomonadaceae</taxon>
        <taxon>Sphingomonas</taxon>
    </lineage>
</organism>
<accession>A0A0F7JW08</accession>
<keyword evidence="1 2" id="KW-0812">Transmembrane</keyword>
<feature type="transmembrane region" description="Helical" evidence="1">
    <location>
        <begin position="21"/>
        <end position="38"/>
    </location>
</feature>
<keyword evidence="1" id="KW-1133">Transmembrane helix</keyword>
<dbReference type="RefSeq" id="WP_047100470.1">
    <property type="nucleotide sequence ID" value="NZ_CP011450.1"/>
</dbReference>